<proteinExistence type="predicted"/>
<dbReference type="Proteomes" id="UP000219353">
    <property type="component" value="Unassembled WGS sequence"/>
</dbReference>
<dbReference type="EMBL" id="OBEB01000002">
    <property type="protein sequence ID" value="SNY49203.1"/>
    <property type="molecule type" value="Genomic_DNA"/>
</dbReference>
<keyword evidence="3" id="KW-1185">Reference proteome</keyword>
<dbReference type="OrthoDB" id="529575at2"/>
<dbReference type="InterPro" id="IPR003615">
    <property type="entry name" value="HNH_nuc"/>
</dbReference>
<evidence type="ECO:0000259" key="1">
    <source>
        <dbReference type="Pfam" id="PF13391"/>
    </source>
</evidence>
<gene>
    <name evidence="2" type="ORF">SAMN06297280_1288</name>
</gene>
<feature type="domain" description="HNH nuclease" evidence="1">
    <location>
        <begin position="145"/>
        <end position="195"/>
    </location>
</feature>
<protein>
    <submittedName>
        <fullName evidence="2">Putative restriction endonuclease</fullName>
    </submittedName>
</protein>
<dbReference type="AlphaFoldDB" id="A0A285IMU2"/>
<keyword evidence="2" id="KW-0378">Hydrolase</keyword>
<keyword evidence="2" id="KW-0255">Endonuclease</keyword>
<accession>A0A285IMU2</accession>
<reference evidence="3" key="1">
    <citation type="submission" date="2017-09" db="EMBL/GenBank/DDBJ databases">
        <authorList>
            <person name="Varghese N."/>
            <person name="Submissions S."/>
        </authorList>
    </citation>
    <scope>NUCLEOTIDE SEQUENCE [LARGE SCALE GENOMIC DNA]</scope>
    <source>
        <strain evidence="3">CGMCC 1.12461</strain>
    </source>
</reference>
<evidence type="ECO:0000313" key="2">
    <source>
        <dbReference type="EMBL" id="SNY49203.1"/>
    </source>
</evidence>
<dbReference type="Pfam" id="PF13391">
    <property type="entry name" value="HNH_2"/>
    <property type="match status" value="1"/>
</dbReference>
<organism evidence="2 3">
    <name type="scientific">Arsukibacterium tuosuense</name>
    <dbReference type="NCBI Taxonomy" id="1323745"/>
    <lineage>
        <taxon>Bacteria</taxon>
        <taxon>Pseudomonadati</taxon>
        <taxon>Pseudomonadota</taxon>
        <taxon>Gammaproteobacteria</taxon>
        <taxon>Chromatiales</taxon>
        <taxon>Chromatiaceae</taxon>
        <taxon>Arsukibacterium</taxon>
    </lineage>
</organism>
<dbReference type="GO" id="GO:0004519">
    <property type="term" value="F:endonuclease activity"/>
    <property type="evidence" value="ECO:0007669"/>
    <property type="project" value="UniProtKB-KW"/>
</dbReference>
<keyword evidence="2" id="KW-0540">Nuclease</keyword>
<name>A0A285IMU2_9GAMM</name>
<dbReference type="RefSeq" id="WP_097110575.1">
    <property type="nucleotide sequence ID" value="NZ_OBEB01000002.1"/>
</dbReference>
<evidence type="ECO:0000313" key="3">
    <source>
        <dbReference type="Proteomes" id="UP000219353"/>
    </source>
</evidence>
<sequence length="259" mass="28728">MAVSHWSRQQSLVAFSLYCRLPFGRFHSRNPEVIRYANLIQRTPSALAMKLSNIASLDPAITSTGRSGLSGASNADKAMWQEMQHDWVEFSIAMAQAEQELTGQVVINDVTENELVTTSKIAAVKVRIGQQFFRNAVLSAYDQRCCISGLANSKLLVASHIVPWSADEHNRLNPHNGLALSALHDKAFDLGLITISEDYCVVVSSKDGVKNDHFFKEAIANFHGKPITLPEKFYPAAQFLAYHREHIFERSCHGQTAGA</sequence>